<dbReference type="SUPFAM" id="SSF54928">
    <property type="entry name" value="RNA-binding domain, RBD"/>
    <property type="match status" value="1"/>
</dbReference>
<feature type="compositionally biased region" description="Basic residues" evidence="2">
    <location>
        <begin position="1"/>
        <end position="11"/>
    </location>
</feature>
<dbReference type="InterPro" id="IPR012677">
    <property type="entry name" value="Nucleotide-bd_a/b_plait_sf"/>
</dbReference>
<dbReference type="EMBL" id="CAMAPF010000063">
    <property type="protein sequence ID" value="CAH9090201.1"/>
    <property type="molecule type" value="Genomic_DNA"/>
</dbReference>
<keyword evidence="6" id="KW-1185">Reference proteome</keyword>
<name>A0AAV0D4R3_9ASTE</name>
<evidence type="ECO:0000259" key="3">
    <source>
        <dbReference type="PROSITE" id="PS50102"/>
    </source>
</evidence>
<feature type="region of interest" description="Disordered" evidence="2">
    <location>
        <begin position="1"/>
        <end position="49"/>
    </location>
</feature>
<reference evidence="4" key="1">
    <citation type="submission" date="2022-07" db="EMBL/GenBank/DDBJ databases">
        <authorList>
            <person name="Macas J."/>
            <person name="Novak P."/>
            <person name="Neumann P."/>
        </authorList>
    </citation>
    <scope>NUCLEOTIDE SEQUENCE</scope>
</reference>
<evidence type="ECO:0000256" key="1">
    <source>
        <dbReference type="PROSITE-ProRule" id="PRU00176"/>
    </source>
</evidence>
<evidence type="ECO:0000313" key="4">
    <source>
        <dbReference type="EMBL" id="CAH9090201.1"/>
    </source>
</evidence>
<protein>
    <recommendedName>
        <fullName evidence="3">RRM domain-containing protein</fullName>
    </recommendedName>
</protein>
<proteinExistence type="predicted"/>
<dbReference type="InterPro" id="IPR035979">
    <property type="entry name" value="RBD_domain_sf"/>
</dbReference>
<dbReference type="Gene3D" id="3.30.70.330">
    <property type="match status" value="1"/>
</dbReference>
<organism evidence="4 6">
    <name type="scientific">Cuscuta epithymum</name>
    <dbReference type="NCBI Taxonomy" id="186058"/>
    <lineage>
        <taxon>Eukaryota</taxon>
        <taxon>Viridiplantae</taxon>
        <taxon>Streptophyta</taxon>
        <taxon>Embryophyta</taxon>
        <taxon>Tracheophyta</taxon>
        <taxon>Spermatophyta</taxon>
        <taxon>Magnoliopsida</taxon>
        <taxon>eudicotyledons</taxon>
        <taxon>Gunneridae</taxon>
        <taxon>Pentapetalae</taxon>
        <taxon>asterids</taxon>
        <taxon>lamiids</taxon>
        <taxon>Solanales</taxon>
        <taxon>Convolvulaceae</taxon>
        <taxon>Cuscuteae</taxon>
        <taxon>Cuscuta</taxon>
        <taxon>Cuscuta subgen. Cuscuta</taxon>
    </lineage>
</organism>
<feature type="region of interest" description="Disordered" evidence="2">
    <location>
        <begin position="159"/>
        <end position="191"/>
    </location>
</feature>
<gene>
    <name evidence="4" type="ORF">CEPIT_LOCUS11177</name>
    <name evidence="5" type="ORF">CEPIT_LOCUS43165</name>
</gene>
<comment type="caution">
    <text evidence="4">The sequence shown here is derived from an EMBL/GenBank/DDBJ whole genome shotgun (WGS) entry which is preliminary data.</text>
</comment>
<feature type="domain" description="RRM" evidence="3">
    <location>
        <begin position="55"/>
        <end position="130"/>
    </location>
</feature>
<dbReference type="GO" id="GO:0003723">
    <property type="term" value="F:RNA binding"/>
    <property type="evidence" value="ECO:0007669"/>
    <property type="project" value="UniProtKB-UniRule"/>
</dbReference>
<evidence type="ECO:0000313" key="5">
    <source>
        <dbReference type="EMBL" id="CAH9146673.1"/>
    </source>
</evidence>
<dbReference type="Proteomes" id="UP001152523">
    <property type="component" value="Unassembled WGS sequence"/>
</dbReference>
<dbReference type="EMBL" id="CAMAPF010001109">
    <property type="protein sequence ID" value="CAH9146673.1"/>
    <property type="molecule type" value="Genomic_DNA"/>
</dbReference>
<evidence type="ECO:0000256" key="2">
    <source>
        <dbReference type="SAM" id="MobiDB-lite"/>
    </source>
</evidence>
<sequence length="213" mass="23474">MDRKRDRHSQYRRAPYSFPKRRRPLPPPAYDEASTVAAEDDLLPETSPASSKLPTTVVIIGVPAECSVLDLKSRFEIYGSISRTRMDPTGLGYITFRSKDSAESAMSASADATFPIILHSKPVQVMWASDPLPEQKEGASKREGTLAVSSKLVRAEVPLSRHGRGNRLGSDIVNPKDDNKTNSNNTYKKRGGIASRLGDPFKGRELVAYDDIL</sequence>
<evidence type="ECO:0000313" key="6">
    <source>
        <dbReference type="Proteomes" id="UP001152523"/>
    </source>
</evidence>
<dbReference type="AlphaFoldDB" id="A0AAV0D4R3"/>
<dbReference type="PROSITE" id="PS50102">
    <property type="entry name" value="RRM"/>
    <property type="match status" value="1"/>
</dbReference>
<dbReference type="SMART" id="SM00360">
    <property type="entry name" value="RRM"/>
    <property type="match status" value="1"/>
</dbReference>
<keyword evidence="1" id="KW-0694">RNA-binding</keyword>
<dbReference type="InterPro" id="IPR000504">
    <property type="entry name" value="RRM_dom"/>
</dbReference>
<dbReference type="Pfam" id="PF00076">
    <property type="entry name" value="RRM_1"/>
    <property type="match status" value="1"/>
</dbReference>
<accession>A0AAV0D4R3</accession>